<organism evidence="14 15">
    <name type="scientific">Polypterus senegalus</name>
    <name type="common">Senegal bichir</name>
    <dbReference type="NCBI Taxonomy" id="55291"/>
    <lineage>
        <taxon>Eukaryota</taxon>
        <taxon>Metazoa</taxon>
        <taxon>Chordata</taxon>
        <taxon>Craniata</taxon>
        <taxon>Vertebrata</taxon>
        <taxon>Euteleostomi</taxon>
        <taxon>Actinopterygii</taxon>
        <taxon>Polypteriformes</taxon>
        <taxon>Polypteridae</taxon>
        <taxon>Polypterus</taxon>
    </lineage>
</organism>
<keyword evidence="6" id="KW-0862">Zinc</keyword>
<feature type="compositionally biased region" description="Acidic residues" evidence="12">
    <location>
        <begin position="514"/>
        <end position="527"/>
    </location>
</feature>
<dbReference type="InterPro" id="IPR052115">
    <property type="entry name" value="NEXT_complex_subunit_ZCCHC8"/>
</dbReference>
<keyword evidence="7" id="KW-0539">Nucleus</keyword>
<evidence type="ECO:0000256" key="2">
    <source>
        <dbReference type="ARBA" id="ARBA00007497"/>
    </source>
</evidence>
<feature type="non-terminal residue" evidence="14">
    <location>
        <position position="1"/>
    </location>
</feature>
<evidence type="ECO:0000256" key="1">
    <source>
        <dbReference type="ARBA" id="ARBA00004642"/>
    </source>
</evidence>
<dbReference type="SMART" id="SM00581">
    <property type="entry name" value="PSP"/>
    <property type="match status" value="1"/>
</dbReference>
<feature type="domain" description="CCHC-type" evidence="13">
    <location>
        <begin position="225"/>
        <end position="240"/>
    </location>
</feature>
<sequence>MAEVDFGDAELFDQFDEEAPASLPTHIRFEDEGDDEVQALREKLEEYEETVRLLKEENILSFFVKFHSRFRQQGLLDIIVQDTKIDGPLLHILYINNTISKQFRQEIEDSVFGLTQRYDEQEKNNKEATSFNVKPQPSSFILEEHHKAKSLNVVKKVKDAFSVVGSALYFRDFCLDKLGQPLLNENPQLTEGWEIPKYQQVFSQIICLDGQELQLKDKSRPKPCCFNCGSEVHQLKDCPEPRDFTRINEKRKEFSQSSGQNSQQRYHAEEVEERFIKYKPGMVSDDLLDALGIDQNTLPPYIYRMRHLGYPPGWLKEAELENSGLALYDGKDTSDGEIEEDPECQSIKISYDTSKLIDFPGFNVPVSEHIFDDWRGYNSLPMQPVHMKECFSNYLTRTFPSPNSNPSKRTYEPDPTPHKSKKRKSDVPEMSSLDMDVDSGNESPRDFQFRPPLPPGSPAISTPPPLPCGTPPGTPPSFVPPPPPTPTPPPLPKGTPPVTPSNGSPAVRSRVADDSTDEDGFTLEELEEQQRLIWAALENTETTTNSDSETPVDTPHTGTSLASSPSKNDADIVIIEDEGDGNTAKEVPFVANSTGHSNDDNTTLTEVQEQPARTVIVEDSSADDTSRLEKESDELQVEKIEAVPHRSKFAAGITPFEDTGEYTNVAEATGVYLRLRDLLKSSPRNQTKPKK</sequence>
<dbReference type="InterPro" id="IPR001878">
    <property type="entry name" value="Znf_CCHC"/>
</dbReference>
<evidence type="ECO:0000313" key="15">
    <source>
        <dbReference type="Proteomes" id="UP001166052"/>
    </source>
</evidence>
<feature type="region of interest" description="Disordered" evidence="12">
    <location>
        <begin position="398"/>
        <end position="606"/>
    </location>
</feature>
<name>A0ABS2YTW8_POLSE</name>
<evidence type="ECO:0000256" key="12">
    <source>
        <dbReference type="SAM" id="MobiDB-lite"/>
    </source>
</evidence>
<evidence type="ECO:0000256" key="11">
    <source>
        <dbReference type="SAM" id="Coils"/>
    </source>
</evidence>
<evidence type="ECO:0000313" key="14">
    <source>
        <dbReference type="EMBL" id="MBN3289960.1"/>
    </source>
</evidence>
<keyword evidence="15" id="KW-1185">Reference proteome</keyword>
<keyword evidence="4" id="KW-0479">Metal-binding</keyword>
<reference evidence="14" key="1">
    <citation type="journal article" date="2021" name="Cell">
        <title>Tracing the genetic footprints of vertebrate landing in non-teleost ray-finned fishes.</title>
        <authorList>
            <person name="Bi X."/>
            <person name="Wang K."/>
            <person name="Yang L."/>
            <person name="Pan H."/>
            <person name="Jiang H."/>
            <person name="Wei Q."/>
            <person name="Fang M."/>
            <person name="Yu H."/>
            <person name="Zhu C."/>
            <person name="Cai Y."/>
            <person name="He Y."/>
            <person name="Gan X."/>
            <person name="Zeng H."/>
            <person name="Yu D."/>
            <person name="Zhu Y."/>
            <person name="Jiang H."/>
            <person name="Qiu Q."/>
            <person name="Yang H."/>
            <person name="Zhang Y.E."/>
            <person name="Wang W."/>
            <person name="Zhu M."/>
            <person name="He S."/>
            <person name="Zhang G."/>
        </authorList>
    </citation>
    <scope>NUCLEOTIDE SEQUENCE</scope>
    <source>
        <strain evidence="14">Bchr_001</strain>
    </source>
</reference>
<comment type="similarity">
    <text evidence="2">Belongs to the ZCCHC8 family.</text>
</comment>
<accession>A0ABS2YTW8</accession>
<comment type="function">
    <text evidence="9">Scaffolding subunit of the trimeric nuclear exosome targeting (NEXT) complex that is involved in the surveillance and turnover of aberrant transcripts and non-coding RNAs. NEXT functions as an RNA exosome cofactor that directs a subset of non-coding short-lived RNAs for exosomal degradation. May be involved in pre-mRNA splicing. It is required for 3'-end maturation of telomerase RNA component (TERC), TERC 3'-end targeting to the nuclear RNA exosome, and for telomerase function.</text>
</comment>
<dbReference type="PROSITE" id="PS50158">
    <property type="entry name" value="ZF_CCHC"/>
    <property type="match status" value="1"/>
</dbReference>
<feature type="coiled-coil region" evidence="11">
    <location>
        <begin position="30"/>
        <end position="57"/>
    </location>
</feature>
<dbReference type="PANTHER" id="PTHR13316:SF0">
    <property type="entry name" value="ZINC FINGER CCHC DOMAIN-CONTAINING PROTEIN 8"/>
    <property type="match status" value="1"/>
</dbReference>
<comment type="caution">
    <text evidence="14">The sequence shown here is derived from an EMBL/GenBank/DDBJ whole genome shotgun (WGS) entry which is preliminary data.</text>
</comment>
<dbReference type="InterPro" id="IPR006568">
    <property type="entry name" value="PSP_pro-rich"/>
</dbReference>
<evidence type="ECO:0000256" key="4">
    <source>
        <dbReference type="ARBA" id="ARBA00022723"/>
    </source>
</evidence>
<evidence type="ECO:0000256" key="5">
    <source>
        <dbReference type="ARBA" id="ARBA00022771"/>
    </source>
</evidence>
<feature type="compositionally biased region" description="Polar residues" evidence="12">
    <location>
        <begin position="591"/>
        <end position="606"/>
    </location>
</feature>
<keyword evidence="5 10" id="KW-0863">Zinc-finger</keyword>
<dbReference type="PANTHER" id="PTHR13316">
    <property type="entry name" value="ZINC FINGER, CCHC DOMAIN CONTAINING 8"/>
    <property type="match status" value="1"/>
</dbReference>
<proteinExistence type="inferred from homology"/>
<comment type="subcellular location">
    <subcellularLocation>
        <location evidence="1">Nucleus</location>
        <location evidence="1">Nucleoplasm</location>
    </subcellularLocation>
</comment>
<evidence type="ECO:0000259" key="13">
    <source>
        <dbReference type="PROSITE" id="PS50158"/>
    </source>
</evidence>
<keyword evidence="11" id="KW-0175">Coiled coil</keyword>
<feature type="non-terminal residue" evidence="14">
    <location>
        <position position="691"/>
    </location>
</feature>
<dbReference type="Proteomes" id="UP001166052">
    <property type="component" value="Unassembled WGS sequence"/>
</dbReference>
<dbReference type="PRINTS" id="PR01217">
    <property type="entry name" value="PRICHEXTENSN"/>
</dbReference>
<feature type="compositionally biased region" description="Polar residues" evidence="12">
    <location>
        <begin position="398"/>
        <end position="408"/>
    </location>
</feature>
<evidence type="ECO:0000256" key="9">
    <source>
        <dbReference type="ARBA" id="ARBA00045870"/>
    </source>
</evidence>
<dbReference type="EMBL" id="JAAWVN010006023">
    <property type="protein sequence ID" value="MBN3289960.1"/>
    <property type="molecule type" value="Genomic_DNA"/>
</dbReference>
<protein>
    <recommendedName>
        <fullName evidence="3">Zinc finger CCHC domain-containing protein 8</fullName>
    </recommendedName>
    <alternativeName>
        <fullName evidence="8">TRAMP-like complex RNA-binding factor ZCCHC8</fullName>
    </alternativeName>
</protein>
<dbReference type="Pfam" id="PF04046">
    <property type="entry name" value="PSP"/>
    <property type="match status" value="1"/>
</dbReference>
<evidence type="ECO:0000256" key="8">
    <source>
        <dbReference type="ARBA" id="ARBA00032546"/>
    </source>
</evidence>
<evidence type="ECO:0000256" key="7">
    <source>
        <dbReference type="ARBA" id="ARBA00023242"/>
    </source>
</evidence>
<gene>
    <name evidence="14" type="primary">Zcchc8</name>
    <name evidence="14" type="ORF">GTO92_0013476</name>
</gene>
<feature type="compositionally biased region" description="Low complexity" evidence="12">
    <location>
        <begin position="538"/>
        <end position="549"/>
    </location>
</feature>
<evidence type="ECO:0000256" key="10">
    <source>
        <dbReference type="PROSITE-ProRule" id="PRU00047"/>
    </source>
</evidence>
<evidence type="ECO:0000256" key="3">
    <source>
        <dbReference type="ARBA" id="ARBA00022379"/>
    </source>
</evidence>
<feature type="compositionally biased region" description="Polar residues" evidence="12">
    <location>
        <begin position="556"/>
        <end position="567"/>
    </location>
</feature>
<feature type="compositionally biased region" description="Pro residues" evidence="12">
    <location>
        <begin position="451"/>
        <end position="499"/>
    </location>
</feature>
<evidence type="ECO:0000256" key="6">
    <source>
        <dbReference type="ARBA" id="ARBA00022833"/>
    </source>
</evidence>